<dbReference type="Proteomes" id="UP000615446">
    <property type="component" value="Unassembled WGS sequence"/>
</dbReference>
<evidence type="ECO:0000313" key="2">
    <source>
        <dbReference type="EMBL" id="GET00421.1"/>
    </source>
</evidence>
<dbReference type="SUPFAM" id="SSF52047">
    <property type="entry name" value="RNI-like"/>
    <property type="match status" value="1"/>
</dbReference>
<sequence length="479" mass="55594">MSQLSADCLNEIFEYLEDDKVSLYSCLLVNRLWCEVSVRILWINAGYISKHRRSYDVLISCLPCESKEILSNNGINISISTSKPPMFNYARFCRIISTYMVYFQVENFLKNHSSNDLINENNIYILAQEIFKLYIKQIPSIKELAVSRFRNLPMVPFLSYPEAKESLKNLSKLTCNSNADPELLYHLSQTCHNIHSLMVFFTTNKSNEIADLISAQKNLKYLIIRKTSHCSNIKVLANTKLPNAHTITKLIYRDFNRYNTSLSFITKFVNLQELTLCSFMYQNTFEDFKSLQYVKFPQLQILTINFKTQSCEPLINFLEINGSHLREFYLFGNNGDNSLNLAIAEYCSGLRKLCTSFKKDELETLRIVFDGCQNLKSIAIYCGDKYLSEKEALESIAKYSHKTLCEIILHYKSNYFETTLLPEELESFFISWKNRSSHNPLYFMVTSGESLTSNHKNMKIIEKYVKLGVVKKFKVGSDH</sequence>
<evidence type="ECO:0008006" key="4">
    <source>
        <dbReference type="Google" id="ProtNLM"/>
    </source>
</evidence>
<reference evidence="1 3" key="1">
    <citation type="submission" date="2017-11" db="EMBL/GenBank/DDBJ databases">
        <title>The genome of Rhizophagus clarus HR1 reveals common genetic basis of auxotrophy among arbuscular mycorrhizal fungi.</title>
        <authorList>
            <person name="Kobayashi Y."/>
        </authorList>
    </citation>
    <scope>NUCLEOTIDE SEQUENCE [LARGE SCALE GENOMIC DNA]</scope>
    <source>
        <strain evidence="1 3">HR1</strain>
    </source>
</reference>
<comment type="caution">
    <text evidence="1">The sequence shown here is derived from an EMBL/GenBank/DDBJ whole genome shotgun (WGS) entry which is preliminary data.</text>
</comment>
<dbReference type="InterPro" id="IPR032675">
    <property type="entry name" value="LRR_dom_sf"/>
</dbReference>
<proteinExistence type="predicted"/>
<dbReference type="Proteomes" id="UP000247702">
    <property type="component" value="Unassembled WGS sequence"/>
</dbReference>
<dbReference type="AlphaFoldDB" id="A0A2Z6RKU5"/>
<name>A0A2Z6RKU5_9GLOM</name>
<evidence type="ECO:0000313" key="1">
    <source>
        <dbReference type="EMBL" id="GBB98784.1"/>
    </source>
</evidence>
<reference evidence="2" key="2">
    <citation type="submission" date="2019-10" db="EMBL/GenBank/DDBJ databases">
        <title>Conservation and host-specific expression of non-tandemly repeated heterogenous ribosome RNA gene in arbuscular mycorrhizal fungi.</title>
        <authorList>
            <person name="Maeda T."/>
            <person name="Kobayashi Y."/>
            <person name="Nakagawa T."/>
            <person name="Ezawa T."/>
            <person name="Yamaguchi K."/>
            <person name="Bino T."/>
            <person name="Nishimoto Y."/>
            <person name="Shigenobu S."/>
            <person name="Kawaguchi M."/>
        </authorList>
    </citation>
    <scope>NUCLEOTIDE SEQUENCE</scope>
    <source>
        <strain evidence="2">HR1</strain>
    </source>
</reference>
<dbReference type="OrthoDB" id="2438185at2759"/>
<dbReference type="EMBL" id="BLAL01000285">
    <property type="protein sequence ID" value="GET00421.1"/>
    <property type="molecule type" value="Genomic_DNA"/>
</dbReference>
<accession>A0A2Z6RKU5</accession>
<dbReference type="Gene3D" id="3.80.10.10">
    <property type="entry name" value="Ribonuclease Inhibitor"/>
    <property type="match status" value="1"/>
</dbReference>
<keyword evidence="3" id="KW-1185">Reference proteome</keyword>
<gene>
    <name evidence="2" type="ORF">RCL2_002687600</name>
    <name evidence="1" type="ORF">RclHR1_03320010</name>
</gene>
<organism evidence="1 3">
    <name type="scientific">Rhizophagus clarus</name>
    <dbReference type="NCBI Taxonomy" id="94130"/>
    <lineage>
        <taxon>Eukaryota</taxon>
        <taxon>Fungi</taxon>
        <taxon>Fungi incertae sedis</taxon>
        <taxon>Mucoromycota</taxon>
        <taxon>Glomeromycotina</taxon>
        <taxon>Glomeromycetes</taxon>
        <taxon>Glomerales</taxon>
        <taxon>Glomeraceae</taxon>
        <taxon>Rhizophagus</taxon>
    </lineage>
</organism>
<evidence type="ECO:0000313" key="3">
    <source>
        <dbReference type="Proteomes" id="UP000247702"/>
    </source>
</evidence>
<protein>
    <recommendedName>
        <fullName evidence="4">F-box domain-containing protein</fullName>
    </recommendedName>
</protein>
<dbReference type="EMBL" id="BEXD01002580">
    <property type="protein sequence ID" value="GBB98784.1"/>
    <property type="molecule type" value="Genomic_DNA"/>
</dbReference>